<organism evidence="2">
    <name type="scientific">Emiliania huxleyi</name>
    <name type="common">Coccolithophore</name>
    <name type="synonym">Pontosphaera huxleyi</name>
    <dbReference type="NCBI Taxonomy" id="2903"/>
    <lineage>
        <taxon>Eukaryota</taxon>
        <taxon>Haptista</taxon>
        <taxon>Haptophyta</taxon>
        <taxon>Prymnesiophyceae</taxon>
        <taxon>Isochrysidales</taxon>
        <taxon>Noelaerhabdaceae</taxon>
        <taxon>Emiliania</taxon>
    </lineage>
</organism>
<gene>
    <name evidence="2" type="ORF">EHUX00137_LOCUS20398</name>
</gene>
<feature type="region of interest" description="Disordered" evidence="1">
    <location>
        <begin position="117"/>
        <end position="157"/>
    </location>
</feature>
<dbReference type="SUPFAM" id="SSF75217">
    <property type="entry name" value="alpha/beta knot"/>
    <property type="match status" value="1"/>
</dbReference>
<name>A0A7S3SHM0_EMIHU</name>
<dbReference type="EMBL" id="HBIR01026464">
    <property type="protein sequence ID" value="CAE0554053.1"/>
    <property type="molecule type" value="Transcribed_RNA"/>
</dbReference>
<proteinExistence type="predicted"/>
<feature type="region of interest" description="Disordered" evidence="1">
    <location>
        <begin position="16"/>
        <end position="37"/>
    </location>
</feature>
<dbReference type="AlphaFoldDB" id="A0A7S3SHM0"/>
<dbReference type="InterPro" id="IPR029028">
    <property type="entry name" value="Alpha/beta_knot_MTases"/>
</dbReference>
<feature type="compositionally biased region" description="Acidic residues" evidence="1">
    <location>
        <begin position="18"/>
        <end position="28"/>
    </location>
</feature>
<dbReference type="InterPro" id="IPR029026">
    <property type="entry name" value="tRNA_m1G_MTases_N"/>
</dbReference>
<dbReference type="Gene3D" id="3.40.1280.10">
    <property type="match status" value="1"/>
</dbReference>
<reference evidence="2" key="1">
    <citation type="submission" date="2021-01" db="EMBL/GenBank/DDBJ databases">
        <authorList>
            <person name="Corre E."/>
            <person name="Pelletier E."/>
            <person name="Niang G."/>
            <person name="Scheremetjew M."/>
            <person name="Finn R."/>
            <person name="Kale V."/>
            <person name="Holt S."/>
            <person name="Cochrane G."/>
            <person name="Meng A."/>
            <person name="Brown T."/>
            <person name="Cohen L."/>
        </authorList>
    </citation>
    <scope>NUCLEOTIDE SEQUENCE</scope>
    <source>
        <strain evidence="2">379</strain>
    </source>
</reference>
<sequence>MLQGAPPLAAVLQRLAEETGEAEEEESGGEAASAEGQRGPLRLDDCVIVLGDDRGLTGEEVEAAWRIGATAGGGGRVLAASLGGGALLASHCIVLCHHYLDALHDCPLSLWEEPSTEVQRLSKQRQRRRRAGRRGVEAAAVSPGDGEGAATGSCASS</sequence>
<accession>A0A7S3SHM0</accession>
<evidence type="ECO:0000313" key="2">
    <source>
        <dbReference type="EMBL" id="CAE0554053.1"/>
    </source>
</evidence>
<protein>
    <submittedName>
        <fullName evidence="2">Uncharacterized protein</fullName>
    </submittedName>
</protein>
<evidence type="ECO:0000256" key="1">
    <source>
        <dbReference type="SAM" id="MobiDB-lite"/>
    </source>
</evidence>
<feature type="compositionally biased region" description="Basic residues" evidence="1">
    <location>
        <begin position="122"/>
        <end position="133"/>
    </location>
</feature>